<dbReference type="PANTHER" id="PTHR38742:SF1">
    <property type="entry name" value="SECRETED PROTEIN C"/>
    <property type="match status" value="1"/>
</dbReference>
<reference evidence="2 3" key="1">
    <citation type="journal article" date="2024" name="Science">
        <title>Giant polyketide synthase enzymes in the biosynthesis of giant marine polyether toxins.</title>
        <authorList>
            <person name="Fallon T.R."/>
            <person name="Shende V.V."/>
            <person name="Wierzbicki I.H."/>
            <person name="Pendleton A.L."/>
            <person name="Watervoot N.F."/>
            <person name="Auber R.P."/>
            <person name="Gonzalez D.J."/>
            <person name="Wisecaver J.H."/>
            <person name="Moore B.S."/>
        </authorList>
    </citation>
    <scope>NUCLEOTIDE SEQUENCE [LARGE SCALE GENOMIC DNA]</scope>
    <source>
        <strain evidence="2 3">12B1</strain>
    </source>
</reference>
<organism evidence="2 3">
    <name type="scientific">Prymnesium parvum</name>
    <name type="common">Toxic golden alga</name>
    <dbReference type="NCBI Taxonomy" id="97485"/>
    <lineage>
        <taxon>Eukaryota</taxon>
        <taxon>Haptista</taxon>
        <taxon>Haptophyta</taxon>
        <taxon>Prymnesiophyceae</taxon>
        <taxon>Prymnesiales</taxon>
        <taxon>Prymnesiaceae</taxon>
        <taxon>Prymnesium</taxon>
    </lineage>
</organism>
<dbReference type="PANTHER" id="PTHR38742">
    <property type="entry name" value="PROTEIN GP17"/>
    <property type="match status" value="1"/>
</dbReference>
<evidence type="ECO:0000313" key="3">
    <source>
        <dbReference type="Proteomes" id="UP001515480"/>
    </source>
</evidence>
<accession>A0AB34K7Z0</accession>
<feature type="chain" id="PRO_5044220132" evidence="1">
    <location>
        <begin position="17"/>
        <end position="361"/>
    </location>
</feature>
<dbReference type="EMBL" id="JBGBPQ010000001">
    <property type="protein sequence ID" value="KAL1529437.1"/>
    <property type="molecule type" value="Genomic_DNA"/>
</dbReference>
<gene>
    <name evidence="2" type="ORF">AB1Y20_000385</name>
</gene>
<keyword evidence="1" id="KW-0732">Signal</keyword>
<name>A0AB34K7Z0_PRYPA</name>
<evidence type="ECO:0000256" key="1">
    <source>
        <dbReference type="SAM" id="SignalP"/>
    </source>
</evidence>
<dbReference type="CDD" id="cd22935">
    <property type="entry name" value="SctA-like"/>
    <property type="match status" value="1"/>
</dbReference>
<proteinExistence type="predicted"/>
<sequence>MLALLSSASLAAPALAAPAASQTASHVCVYNDVAAVISFKLRDVQSGAESASTSHFPVWQTKCLPAAAVGSPGSAIVPVVDAVLGRQVLGNEQVLEDPVSVSSVTYKCKGTTLDYSCEIGAPGPSPGDVAKEVGQFLLGFGKGIALETGFASCVTDVSSVISDIKAIVDFFESGFNSKQISSIVRAFELVGELLKDIGDGISACVSDAKELVQKIKAAATALSGNVLEIVKIVLEDAVRIFHDRKELTTDCKSVSADWKANDFEGSGEALGMVVGIIISDIDSVVEAKPAPLGDVTPAHAVGQCAKSAYMYCCAIGAPCDCSKGTTAPGQCTPESYAFCCDVGTPCDCGSPGEASLLALTK</sequence>
<dbReference type="Proteomes" id="UP001515480">
    <property type="component" value="Unassembled WGS sequence"/>
</dbReference>
<feature type="signal peptide" evidence="1">
    <location>
        <begin position="1"/>
        <end position="16"/>
    </location>
</feature>
<dbReference type="AlphaFoldDB" id="A0AB34K7Z0"/>
<keyword evidence="3" id="KW-1185">Reference proteome</keyword>
<evidence type="ECO:0000313" key="2">
    <source>
        <dbReference type="EMBL" id="KAL1529437.1"/>
    </source>
</evidence>
<comment type="caution">
    <text evidence="2">The sequence shown here is derived from an EMBL/GenBank/DDBJ whole genome shotgun (WGS) entry which is preliminary data.</text>
</comment>
<protein>
    <submittedName>
        <fullName evidence="2">Uncharacterized protein</fullName>
    </submittedName>
</protein>